<evidence type="ECO:0000313" key="2">
    <source>
        <dbReference type="EMBL" id="AEH23152.1"/>
    </source>
</evidence>
<dbReference type="STRING" id="795359.TOPB45_1061"/>
<dbReference type="InterPro" id="IPR036075">
    <property type="entry name" value="ARMT-1-like_metal-bd_sf"/>
</dbReference>
<reference evidence="2 3" key="1">
    <citation type="journal article" date="2013" name="Genome Announc.">
        <title>Complete genome sequence of the hyperthermophilic sulfate-reducing bacterium Thermodesulfobacterium geofontis OPF15T.</title>
        <authorList>
            <person name="Elkins J.G."/>
            <person name="Hamilton-Brehm S.D."/>
            <person name="Lucas S."/>
            <person name="Han J."/>
            <person name="Lapidus A."/>
            <person name="Cheng J.F."/>
            <person name="Goodwin L.A."/>
            <person name="Pitluck S."/>
            <person name="Peters L."/>
            <person name="Mikhailova N."/>
            <person name="Davenport K.W."/>
            <person name="Detter J.C."/>
            <person name="Han C.S."/>
            <person name="Tapia R."/>
            <person name="Land M.L."/>
            <person name="Hauser L."/>
            <person name="Kyrpides N.C."/>
            <person name="Ivanova N.N."/>
            <person name="Pagani I."/>
            <person name="Bruce D."/>
            <person name="Woyke T."/>
            <person name="Cottingham R.W."/>
        </authorList>
    </citation>
    <scope>NUCLEOTIDE SEQUENCE [LARGE SCALE GENOMIC DNA]</scope>
    <source>
        <strain evidence="2 3">OPF15</strain>
    </source>
</reference>
<dbReference type="HOGENOM" id="CLU_071520_1_0_0"/>
<dbReference type="RefSeq" id="WP_013909850.1">
    <property type="nucleotide sequence ID" value="NC_015682.1"/>
</dbReference>
<organism evidence="2 3">
    <name type="scientific">Thermodesulfobacterium geofontis (strain OPF15)</name>
    <dbReference type="NCBI Taxonomy" id="795359"/>
    <lineage>
        <taxon>Bacteria</taxon>
        <taxon>Pseudomonadati</taxon>
        <taxon>Thermodesulfobacteriota</taxon>
        <taxon>Thermodesulfobacteria</taxon>
        <taxon>Thermodesulfobacteriales</taxon>
        <taxon>Thermodesulfobacteriaceae</taxon>
        <taxon>Thermodesulfobacterium</taxon>
    </lineage>
</organism>
<dbReference type="AlphaFoldDB" id="F8C609"/>
<dbReference type="PIRSF" id="PIRSF006593">
    <property type="entry name" value="UCP006593"/>
    <property type="match status" value="1"/>
</dbReference>
<keyword evidence="3" id="KW-1185">Reference proteome</keyword>
<dbReference type="Proteomes" id="UP000006583">
    <property type="component" value="Chromosome"/>
</dbReference>
<protein>
    <recommendedName>
        <fullName evidence="1">Damage-control phosphatase ARMT1-like metal-binding domain-containing protein</fullName>
    </recommendedName>
</protein>
<dbReference type="PATRIC" id="fig|795359.3.peg.1073"/>
<dbReference type="InterPro" id="IPR002791">
    <property type="entry name" value="ARMT1-like_metal-bd"/>
</dbReference>
<feature type="domain" description="Damage-control phosphatase ARMT1-like metal-binding" evidence="1">
    <location>
        <begin position="6"/>
        <end position="285"/>
    </location>
</feature>
<accession>F8C609</accession>
<name>F8C609_THEGP</name>
<dbReference type="KEGG" id="top:TOPB45_1061"/>
<evidence type="ECO:0000313" key="3">
    <source>
        <dbReference type="Proteomes" id="UP000006583"/>
    </source>
</evidence>
<dbReference type="SUPFAM" id="SSF111321">
    <property type="entry name" value="AF1104-like"/>
    <property type="match status" value="1"/>
</dbReference>
<dbReference type="Gene3D" id="1.10.8.380">
    <property type="entry name" value="Uncharacterised protein PF01937, DUF89, domain 1"/>
    <property type="match status" value="1"/>
</dbReference>
<dbReference type="EMBL" id="CP002829">
    <property type="protein sequence ID" value="AEH23152.1"/>
    <property type="molecule type" value="Genomic_DNA"/>
</dbReference>
<dbReference type="OrthoDB" id="9796465at2"/>
<sequence length="294" mass="33376">MKAYLDCIPCLIRQALDTVRLSTDDEKIQRITLIQVMNFLINFFQNNPDEVPTPPYIAYHIYRIIKEVTKCEDPYHDIKVKYNEIALNMYPELKNIVENSSDPLLTAIRLAIAGNIVDFGATGGQFDLKATLKEVLTQEFAIYHYDLFCESLKNSRTLLYLGDNAGEIVFDKILIEEILKKHKLKIYYAVKGAPVINDVTIEDAEQVKMNEVAEVITTGCDAPGTILNLCSEEFLKIYNNADMIISKGQGNYETLSEEKKKNIFFLLKAKCVIIARHLKVKVGDIILKKVGSNN</sequence>
<gene>
    <name evidence="2" type="ordered locus">TOPB45_1061</name>
</gene>
<dbReference type="Pfam" id="PF01937">
    <property type="entry name" value="ARMT1-like_dom"/>
    <property type="match status" value="1"/>
</dbReference>
<dbReference type="Gene3D" id="3.40.50.10880">
    <property type="entry name" value="Uncharacterised protein PF01937, DUF89, domain 3"/>
    <property type="match status" value="1"/>
</dbReference>
<proteinExistence type="predicted"/>
<dbReference type="InterPro" id="IPR014444">
    <property type="entry name" value="PH1575-like"/>
</dbReference>
<dbReference type="Gene3D" id="1.10.285.20">
    <property type="entry name" value="Uncharacterised protein PF01937, DUF89, domain 2"/>
    <property type="match status" value="1"/>
</dbReference>
<dbReference type="eggNOG" id="COG1578">
    <property type="taxonomic scope" value="Bacteria"/>
</dbReference>
<evidence type="ECO:0000259" key="1">
    <source>
        <dbReference type="Pfam" id="PF01937"/>
    </source>
</evidence>